<dbReference type="Gene3D" id="2.160.20.10">
    <property type="entry name" value="Single-stranded right-handed beta-helix, Pectin lyase-like"/>
    <property type="match status" value="1"/>
</dbReference>
<dbReference type="SMART" id="SM00710">
    <property type="entry name" value="PbH1"/>
    <property type="match status" value="5"/>
</dbReference>
<gene>
    <name evidence="2" type="ORF">FRX97_00960</name>
</gene>
<evidence type="ECO:0000313" key="3">
    <source>
        <dbReference type="Proteomes" id="UP000321168"/>
    </source>
</evidence>
<evidence type="ECO:0000259" key="1">
    <source>
        <dbReference type="Pfam" id="PF13229"/>
    </source>
</evidence>
<dbReference type="InterPro" id="IPR011050">
    <property type="entry name" value="Pectin_lyase_fold/virulence"/>
</dbReference>
<dbReference type="Pfam" id="PF13229">
    <property type="entry name" value="Beta_helix"/>
    <property type="match status" value="1"/>
</dbReference>
<organism evidence="2 3">
    <name type="scientific">Luteibaculum oceani</name>
    <dbReference type="NCBI Taxonomy" id="1294296"/>
    <lineage>
        <taxon>Bacteria</taxon>
        <taxon>Pseudomonadati</taxon>
        <taxon>Bacteroidota</taxon>
        <taxon>Flavobacteriia</taxon>
        <taxon>Flavobacteriales</taxon>
        <taxon>Luteibaculaceae</taxon>
        <taxon>Luteibaculum</taxon>
    </lineage>
</organism>
<dbReference type="InterPro" id="IPR039448">
    <property type="entry name" value="Beta_helix"/>
</dbReference>
<feature type="domain" description="Right handed beta helix" evidence="1">
    <location>
        <begin position="266"/>
        <end position="408"/>
    </location>
</feature>
<keyword evidence="3" id="KW-1185">Reference proteome</keyword>
<dbReference type="RefSeq" id="WP_147012448.1">
    <property type="nucleotide sequence ID" value="NZ_VORB01000001.1"/>
</dbReference>
<dbReference type="Proteomes" id="UP000321168">
    <property type="component" value="Unassembled WGS sequence"/>
</dbReference>
<comment type="caution">
    <text evidence="2">The sequence shown here is derived from an EMBL/GenBank/DDBJ whole genome shotgun (WGS) entry which is preliminary data.</text>
</comment>
<dbReference type="SUPFAM" id="SSF51126">
    <property type="entry name" value="Pectin lyase-like"/>
    <property type="match status" value="1"/>
</dbReference>
<dbReference type="InterPro" id="IPR012334">
    <property type="entry name" value="Pectin_lyas_fold"/>
</dbReference>
<dbReference type="EMBL" id="VORB01000001">
    <property type="protein sequence ID" value="TXC85223.1"/>
    <property type="molecule type" value="Genomic_DNA"/>
</dbReference>
<reference evidence="2 3" key="1">
    <citation type="submission" date="2019-08" db="EMBL/GenBank/DDBJ databases">
        <title>Genome of Luteibaculum oceani JCM 18817.</title>
        <authorList>
            <person name="Bowman J.P."/>
        </authorList>
    </citation>
    <scope>NUCLEOTIDE SEQUENCE [LARGE SCALE GENOMIC DNA]</scope>
    <source>
        <strain evidence="2 3">JCM 18817</strain>
    </source>
</reference>
<dbReference type="AlphaFoldDB" id="A0A5C6VIK8"/>
<proteinExistence type="predicted"/>
<dbReference type="OrthoDB" id="1391467at2"/>
<dbReference type="InterPro" id="IPR006626">
    <property type="entry name" value="PbH1"/>
</dbReference>
<evidence type="ECO:0000313" key="2">
    <source>
        <dbReference type="EMBL" id="TXC85223.1"/>
    </source>
</evidence>
<name>A0A5C6VIK8_9FLAO</name>
<sequence>MKPIFAILAWTFFALPLLGKNIYVHHSVNIISNNTYYYNPPVGNPITTPILPGDRLVLLPDPNSTDNSRIHLQLNNVVGAPGLPIEIANPYNTVININPDHTYGIYLNNCKFIKINGNGVSTNKSDDRFYGIQIRIKKAGQSIKAEKGSSFIDVNRVWADVNPNIPDSLNSPAFLFKSNAICVDSVVYYSEKTFLMQDVFVRNCRISNASGEAIYIGETSKGNKTPCMIKTQIELSFNDYTGELIDIKKQTVNQSTNVIKPHYIDNVQIQNNIIEDCGWDAIQISRAHNFVVSHNEIYNYGTKDHDSHKSGIIIGEGASGDIFNNLIYRGSGWGIQARPSGNLRIFNNYLVESGHTGAWPKGKYHAAINTHTINLNKSFAYGANSIGEKTISIAHNLVVRPIDVGIRMNCDGCRSNGIPILQDQYEGVLIGNVVLQPIIKNTGLNVARIQSGADDNDMNNGYPLHRDYRKANLTYYNPADAKLQDISNSDPTKWDITPTKNSPLIDKAPIMPENNVPYEDFYGNIRPPYVPVKVSYFQGSGSAPDFGPVERIISHITEIPSLSPSSVRTSNKTNQF</sequence>
<protein>
    <submittedName>
        <fullName evidence="2">Right-handed parallel beta-helix repeat-containing protein</fullName>
    </submittedName>
</protein>
<accession>A0A5C6VIK8</accession>